<organism evidence="2 3">
    <name type="scientific">Sorghum bicolor</name>
    <name type="common">Sorghum</name>
    <name type="synonym">Sorghum vulgare</name>
    <dbReference type="NCBI Taxonomy" id="4558"/>
    <lineage>
        <taxon>Eukaryota</taxon>
        <taxon>Viridiplantae</taxon>
        <taxon>Streptophyta</taxon>
        <taxon>Embryophyta</taxon>
        <taxon>Tracheophyta</taxon>
        <taxon>Spermatophyta</taxon>
        <taxon>Magnoliopsida</taxon>
        <taxon>Liliopsida</taxon>
        <taxon>Poales</taxon>
        <taxon>Poaceae</taxon>
        <taxon>PACMAD clade</taxon>
        <taxon>Panicoideae</taxon>
        <taxon>Andropogonodae</taxon>
        <taxon>Andropogoneae</taxon>
        <taxon>Sorghinae</taxon>
        <taxon>Sorghum</taxon>
    </lineage>
</organism>
<evidence type="ECO:0000259" key="1">
    <source>
        <dbReference type="Pfam" id="PF03478"/>
    </source>
</evidence>
<reference evidence="2" key="2">
    <citation type="submission" date="2020-10" db="EMBL/GenBank/DDBJ databases">
        <authorList>
            <person name="Cooper E.A."/>
            <person name="Brenton Z.W."/>
            <person name="Flinn B.S."/>
            <person name="Jenkins J."/>
            <person name="Shu S."/>
            <person name="Flowers D."/>
            <person name="Luo F."/>
            <person name="Wang Y."/>
            <person name="Xia P."/>
            <person name="Barry K."/>
            <person name="Daum C."/>
            <person name="Lipzen A."/>
            <person name="Yoshinaga Y."/>
            <person name="Schmutz J."/>
            <person name="Saski C."/>
            <person name="Vermerris W."/>
            <person name="Kresovich S."/>
        </authorList>
    </citation>
    <scope>NUCLEOTIDE SEQUENCE</scope>
</reference>
<dbReference type="Pfam" id="PF03478">
    <property type="entry name" value="Beta-prop_KIB1-4"/>
    <property type="match status" value="1"/>
</dbReference>
<feature type="non-terminal residue" evidence="2">
    <location>
        <position position="1"/>
    </location>
</feature>
<dbReference type="PANTHER" id="PTHR44586">
    <property type="entry name" value="F-BOX DOMAIN CONTAINING PROTEIN, EXPRESSED"/>
    <property type="match status" value="1"/>
</dbReference>
<comment type="caution">
    <text evidence="2">The sequence shown here is derived from an EMBL/GenBank/DDBJ whole genome shotgun (WGS) entry which is preliminary data.</text>
</comment>
<feature type="domain" description="KIB1-4 beta-propeller" evidence="1">
    <location>
        <begin position="4"/>
        <end position="136"/>
    </location>
</feature>
<gene>
    <name evidence="2" type="ORF">BDA96_05G177000</name>
</gene>
<evidence type="ECO:0000313" key="2">
    <source>
        <dbReference type="EMBL" id="KAG0530335.1"/>
    </source>
</evidence>
<dbReference type="PANTHER" id="PTHR44586:SF6">
    <property type="entry name" value="OS11G0579600 PROTEIN"/>
    <property type="match status" value="1"/>
</dbReference>
<dbReference type="InterPro" id="IPR005174">
    <property type="entry name" value="KIB1-4_b-propeller"/>
</dbReference>
<reference evidence="2" key="1">
    <citation type="journal article" date="2019" name="BMC Genomics">
        <title>A new reference genome for Sorghum bicolor reveals high levels of sequence similarity between sweet and grain genotypes: implications for the genetics of sugar metabolism.</title>
        <authorList>
            <person name="Cooper E.A."/>
            <person name="Brenton Z.W."/>
            <person name="Flinn B.S."/>
            <person name="Jenkins J."/>
            <person name="Shu S."/>
            <person name="Flowers D."/>
            <person name="Luo F."/>
            <person name="Wang Y."/>
            <person name="Xia P."/>
            <person name="Barry K."/>
            <person name="Daum C."/>
            <person name="Lipzen A."/>
            <person name="Yoshinaga Y."/>
            <person name="Schmutz J."/>
            <person name="Saski C."/>
            <person name="Vermerris W."/>
            <person name="Kresovich S."/>
        </authorList>
    </citation>
    <scope>NUCLEOTIDE SEQUENCE</scope>
</reference>
<proteinExistence type="predicted"/>
<sequence>PALEKKAYTLTLPDPPIQSREVIGSSYGWIITADEASELHVVNPITRDQIALPSVRQSPPSSRSLLLRVYLYYKAFLSSDPSTGDYFVVLIHNPNYQLSFASRAGDDKWTWLPPKKLATKTACSRIVLDQVKPYASERVYIVQDQCGELLQIWRSEDSSLFGDDYEYHPVLEHEPSPLRMTNKIKLVDVNTLDKNVLFIGLNQSLCLCAKEYPQMKANHAYFTDDDELDIKFSKNNRRDIGEFDLAKNRNTEIVSPQLWSNSPAPVWLVPNPRRMCVVPLHN</sequence>
<dbReference type="EMBL" id="CM027684">
    <property type="protein sequence ID" value="KAG0530335.1"/>
    <property type="molecule type" value="Genomic_DNA"/>
</dbReference>
<name>A0A921UGV6_SORBI</name>
<accession>A0A921UGV6</accession>
<dbReference type="AlphaFoldDB" id="A0A921UGV6"/>
<protein>
    <recommendedName>
        <fullName evidence="1">KIB1-4 beta-propeller domain-containing protein</fullName>
    </recommendedName>
</protein>
<evidence type="ECO:0000313" key="3">
    <source>
        <dbReference type="Proteomes" id="UP000807115"/>
    </source>
</evidence>
<dbReference type="Proteomes" id="UP000807115">
    <property type="component" value="Chromosome 5"/>
</dbReference>